<accession>A0ABD3F4S3</accession>
<evidence type="ECO:0000256" key="1">
    <source>
        <dbReference type="ARBA" id="ARBA00004340"/>
    </source>
</evidence>
<dbReference type="AlphaFoldDB" id="A0ABD3F4S3"/>
<keyword evidence="4" id="KW-0732">Signal</keyword>
<feature type="chain" id="PRO_5044758091" description="HNH nuclease domain-containing protein" evidence="4">
    <location>
        <begin position="18"/>
        <end position="257"/>
    </location>
</feature>
<dbReference type="Pfam" id="PF20147">
    <property type="entry name" value="Crinkler"/>
    <property type="match status" value="1"/>
</dbReference>
<feature type="domain" description="Crinkler effector protein N-terminal" evidence="6">
    <location>
        <begin position="2"/>
        <end position="104"/>
    </location>
</feature>
<evidence type="ECO:0000313" key="7">
    <source>
        <dbReference type="EMBL" id="KAL3661381.1"/>
    </source>
</evidence>
<feature type="signal peptide" evidence="4">
    <location>
        <begin position="1"/>
        <end position="17"/>
    </location>
</feature>
<evidence type="ECO:0000259" key="6">
    <source>
        <dbReference type="Pfam" id="PF20147"/>
    </source>
</evidence>
<sequence>MITLCCLIVGVAGSAFPVDIDENKLVEHVKEKINKEKMYQFPADMLQLFLAKKGGAWLKSNDPDVVCRRSRSIPDKAKQVDGLLHKDIDETERIDDLFRDAPTKKPGGPNQREVTLYTRRNYVHVDRIHVHERVQYNGFKNLQLEGEIGESTMLLCMVLDISLPSSVVVASHIFRRKHDRLKDFFVKIENIDDVRNGLLLFKPIKSALDDHGIAILVDKKDQFTLLILNPTIKAELLVKRLTQQQGGALGCDSLPAN</sequence>
<evidence type="ECO:0000313" key="8">
    <source>
        <dbReference type="Proteomes" id="UP001632037"/>
    </source>
</evidence>
<keyword evidence="3" id="KW-0964">Secreted</keyword>
<name>A0ABD3F4S3_9STRA</name>
<organism evidence="7 8">
    <name type="scientific">Phytophthora oleae</name>
    <dbReference type="NCBI Taxonomy" id="2107226"/>
    <lineage>
        <taxon>Eukaryota</taxon>
        <taxon>Sar</taxon>
        <taxon>Stramenopiles</taxon>
        <taxon>Oomycota</taxon>
        <taxon>Peronosporomycetes</taxon>
        <taxon>Peronosporales</taxon>
        <taxon>Peronosporaceae</taxon>
        <taxon>Phytophthora</taxon>
    </lineage>
</organism>
<dbReference type="EMBL" id="JBIMZQ010000036">
    <property type="protein sequence ID" value="KAL3661381.1"/>
    <property type="molecule type" value="Genomic_DNA"/>
</dbReference>
<dbReference type="GO" id="GO:0005576">
    <property type="term" value="C:extracellular region"/>
    <property type="evidence" value="ECO:0007669"/>
    <property type="project" value="UniProtKB-SubCell"/>
</dbReference>
<evidence type="ECO:0000256" key="4">
    <source>
        <dbReference type="SAM" id="SignalP"/>
    </source>
</evidence>
<proteinExistence type="predicted"/>
<feature type="domain" description="HNH nuclease" evidence="5">
    <location>
        <begin position="156"/>
        <end position="215"/>
    </location>
</feature>
<evidence type="ECO:0000259" key="5">
    <source>
        <dbReference type="Pfam" id="PF13391"/>
    </source>
</evidence>
<comment type="subcellular location">
    <subcellularLocation>
        <location evidence="1">Host cell</location>
    </subcellularLocation>
    <subcellularLocation>
        <location evidence="2">Secreted</location>
    </subcellularLocation>
</comment>
<evidence type="ECO:0000256" key="3">
    <source>
        <dbReference type="ARBA" id="ARBA00022525"/>
    </source>
</evidence>
<dbReference type="GO" id="GO:0043657">
    <property type="term" value="C:host cell"/>
    <property type="evidence" value="ECO:0007669"/>
    <property type="project" value="UniProtKB-SubCell"/>
</dbReference>
<dbReference type="Pfam" id="PF13391">
    <property type="entry name" value="HNH_2"/>
    <property type="match status" value="1"/>
</dbReference>
<gene>
    <name evidence="7" type="ORF">V7S43_013584</name>
</gene>
<dbReference type="InterPro" id="IPR003615">
    <property type="entry name" value="HNH_nuc"/>
</dbReference>
<reference evidence="7 8" key="1">
    <citation type="submission" date="2024-09" db="EMBL/GenBank/DDBJ databases">
        <title>Genome sequencing and assembly of Phytophthora oleae, isolate VK10A, causative agent of rot of olive drupes.</title>
        <authorList>
            <person name="Conti Taguali S."/>
            <person name="Riolo M."/>
            <person name="La Spada F."/>
            <person name="Cacciola S.O."/>
            <person name="Dionisio G."/>
        </authorList>
    </citation>
    <scope>NUCLEOTIDE SEQUENCE [LARGE SCALE GENOMIC DNA]</scope>
    <source>
        <strain evidence="7 8">VK10A</strain>
    </source>
</reference>
<dbReference type="Proteomes" id="UP001632037">
    <property type="component" value="Unassembled WGS sequence"/>
</dbReference>
<keyword evidence="8" id="KW-1185">Reference proteome</keyword>
<comment type="caution">
    <text evidence="7">The sequence shown here is derived from an EMBL/GenBank/DDBJ whole genome shotgun (WGS) entry which is preliminary data.</text>
</comment>
<evidence type="ECO:0008006" key="9">
    <source>
        <dbReference type="Google" id="ProtNLM"/>
    </source>
</evidence>
<dbReference type="InterPro" id="IPR045379">
    <property type="entry name" value="Crinkler_N"/>
</dbReference>
<evidence type="ECO:0000256" key="2">
    <source>
        <dbReference type="ARBA" id="ARBA00004613"/>
    </source>
</evidence>
<protein>
    <recommendedName>
        <fullName evidence="9">HNH nuclease domain-containing protein</fullName>
    </recommendedName>
</protein>